<name>A0AAD6R1S5_9ROSI</name>
<reference evidence="2 3" key="1">
    <citation type="journal article" date="2023" name="Mol. Ecol. Resour.">
        <title>Chromosome-level genome assembly of a triploid poplar Populus alba 'Berolinensis'.</title>
        <authorList>
            <person name="Chen S."/>
            <person name="Yu Y."/>
            <person name="Wang X."/>
            <person name="Wang S."/>
            <person name="Zhang T."/>
            <person name="Zhou Y."/>
            <person name="He R."/>
            <person name="Meng N."/>
            <person name="Wang Y."/>
            <person name="Liu W."/>
            <person name="Liu Z."/>
            <person name="Liu J."/>
            <person name="Guo Q."/>
            <person name="Huang H."/>
            <person name="Sederoff R.R."/>
            <person name="Wang G."/>
            <person name="Qu G."/>
            <person name="Chen S."/>
        </authorList>
    </citation>
    <scope>NUCLEOTIDE SEQUENCE [LARGE SCALE GENOMIC DNA]</scope>
    <source>
        <strain evidence="2">SC-2020</strain>
    </source>
</reference>
<keyword evidence="3" id="KW-1185">Reference proteome</keyword>
<evidence type="ECO:0000256" key="1">
    <source>
        <dbReference type="SAM" id="MobiDB-lite"/>
    </source>
</evidence>
<evidence type="ECO:0000313" key="3">
    <source>
        <dbReference type="Proteomes" id="UP001164929"/>
    </source>
</evidence>
<dbReference type="EMBL" id="JAQIZT010000004">
    <property type="protein sequence ID" value="KAJ7000042.1"/>
    <property type="molecule type" value="Genomic_DNA"/>
</dbReference>
<feature type="compositionally biased region" description="Basic and acidic residues" evidence="1">
    <location>
        <begin position="108"/>
        <end position="178"/>
    </location>
</feature>
<protein>
    <submittedName>
        <fullName evidence="2">Uncharacterized protein</fullName>
    </submittedName>
</protein>
<accession>A0AAD6R1S5</accession>
<dbReference type="AlphaFoldDB" id="A0AAD6R1S5"/>
<evidence type="ECO:0000313" key="2">
    <source>
        <dbReference type="EMBL" id="KAJ7000042.1"/>
    </source>
</evidence>
<gene>
    <name evidence="2" type="ORF">NC653_010720</name>
</gene>
<organism evidence="2 3">
    <name type="scientific">Populus alba x Populus x berolinensis</name>
    <dbReference type="NCBI Taxonomy" id="444605"/>
    <lineage>
        <taxon>Eukaryota</taxon>
        <taxon>Viridiplantae</taxon>
        <taxon>Streptophyta</taxon>
        <taxon>Embryophyta</taxon>
        <taxon>Tracheophyta</taxon>
        <taxon>Spermatophyta</taxon>
        <taxon>Magnoliopsida</taxon>
        <taxon>eudicotyledons</taxon>
        <taxon>Gunneridae</taxon>
        <taxon>Pentapetalae</taxon>
        <taxon>rosids</taxon>
        <taxon>fabids</taxon>
        <taxon>Malpighiales</taxon>
        <taxon>Salicaceae</taxon>
        <taxon>Saliceae</taxon>
        <taxon>Populus</taxon>
    </lineage>
</organism>
<dbReference type="Proteomes" id="UP001164929">
    <property type="component" value="Chromosome 4"/>
</dbReference>
<sequence>MTRIPTFLMTHLEGVIWYIGKKLLITQNQACGRYGDLRRRSYKGRKTSFIQRSKATRIEATSQFSAVTAGKKGKECIFNDAGPSSPPTAGPSSPPTEDIGRPPTAPPKLREARLDSQEEQQKKGGEEKRKEDGERGNKRGNRRENRVRREERRQRRRREEAEKKTGKNRGEREKENRRPPRTASAAAATPAASAAASINTAPGRSWGANTFPLRNQSPYPISKDQLRFLVTRILGGDSLSIFYLRDKELLVSPYFPCQIDNIPHLHEGFGVDDRRAAAHVRQNGDSTGDFVD</sequence>
<comment type="caution">
    <text evidence="2">The sequence shown here is derived from an EMBL/GenBank/DDBJ whole genome shotgun (WGS) entry which is preliminary data.</text>
</comment>
<feature type="compositionally biased region" description="Low complexity" evidence="1">
    <location>
        <begin position="181"/>
        <end position="197"/>
    </location>
</feature>
<proteinExistence type="predicted"/>
<feature type="compositionally biased region" description="Pro residues" evidence="1">
    <location>
        <begin position="84"/>
        <end position="94"/>
    </location>
</feature>
<feature type="region of interest" description="Disordered" evidence="1">
    <location>
        <begin position="75"/>
        <end position="205"/>
    </location>
</feature>